<keyword evidence="3" id="KW-1185">Reference proteome</keyword>
<accession>A0ABD0XYR4</accession>
<evidence type="ECO:0000313" key="3">
    <source>
        <dbReference type="Proteomes" id="UP001557470"/>
    </source>
</evidence>
<dbReference type="PANTHER" id="PTHR31751">
    <property type="entry name" value="SI:CH211-108C17.2-RELATED-RELATED"/>
    <property type="match status" value="1"/>
</dbReference>
<sequence>MESETKEIISIVTIDKRETQGNSVIMEKVAFVRTFDQLLQEVKLTEICTDAHMQISALFNGRGKYKDSGVIHSLDMWHGAKNLGKKIIAAGQQRGQAVLLQWAKDICNHFWYCCKMADNYSQFIIMWTGLLHHVTNEHTWSLGACLHEPLEDDTNREWIKKESSVHITLIQIVLNKRWLKDVHKYLTFRSTSELESFNNHILITAKRNSQGAYMYHKIYNKKSRRWNLYTIKSEKTYHYIRDLQSAILETRLQSDKGMPRTRKQRTDDPRRLGPLSGVPPPTTQELLQTQISRGSGQRIPE</sequence>
<gene>
    <name evidence="2" type="ORF">UPYG_G00060520</name>
</gene>
<proteinExistence type="predicted"/>
<dbReference type="EMBL" id="JAGEUA010000002">
    <property type="protein sequence ID" value="KAL1005547.1"/>
    <property type="molecule type" value="Genomic_DNA"/>
</dbReference>
<dbReference type="AlphaFoldDB" id="A0ABD0XYR4"/>
<feature type="compositionally biased region" description="Basic and acidic residues" evidence="1">
    <location>
        <begin position="252"/>
        <end position="271"/>
    </location>
</feature>
<evidence type="ECO:0008006" key="4">
    <source>
        <dbReference type="Google" id="ProtNLM"/>
    </source>
</evidence>
<evidence type="ECO:0000256" key="1">
    <source>
        <dbReference type="SAM" id="MobiDB-lite"/>
    </source>
</evidence>
<protein>
    <recommendedName>
        <fullName evidence="4">Transposase</fullName>
    </recommendedName>
</protein>
<dbReference type="PANTHER" id="PTHR31751:SF7">
    <property type="entry name" value="THAP-TYPE DOMAIN-CONTAINING PROTEIN"/>
    <property type="match status" value="1"/>
</dbReference>
<evidence type="ECO:0000313" key="2">
    <source>
        <dbReference type="EMBL" id="KAL1005547.1"/>
    </source>
</evidence>
<name>A0ABD0XYR4_UMBPY</name>
<organism evidence="2 3">
    <name type="scientific">Umbra pygmaea</name>
    <name type="common">Eastern mudminnow</name>
    <dbReference type="NCBI Taxonomy" id="75934"/>
    <lineage>
        <taxon>Eukaryota</taxon>
        <taxon>Metazoa</taxon>
        <taxon>Chordata</taxon>
        <taxon>Craniata</taxon>
        <taxon>Vertebrata</taxon>
        <taxon>Euteleostomi</taxon>
        <taxon>Actinopterygii</taxon>
        <taxon>Neopterygii</taxon>
        <taxon>Teleostei</taxon>
        <taxon>Protacanthopterygii</taxon>
        <taxon>Esociformes</taxon>
        <taxon>Umbridae</taxon>
        <taxon>Umbra</taxon>
    </lineage>
</organism>
<reference evidence="2 3" key="1">
    <citation type="submission" date="2024-06" db="EMBL/GenBank/DDBJ databases">
        <authorList>
            <person name="Pan Q."/>
            <person name="Wen M."/>
            <person name="Jouanno E."/>
            <person name="Zahm M."/>
            <person name="Klopp C."/>
            <person name="Cabau C."/>
            <person name="Louis A."/>
            <person name="Berthelot C."/>
            <person name="Parey E."/>
            <person name="Roest Crollius H."/>
            <person name="Montfort J."/>
            <person name="Robinson-Rechavi M."/>
            <person name="Bouchez O."/>
            <person name="Lampietro C."/>
            <person name="Lopez Roques C."/>
            <person name="Donnadieu C."/>
            <person name="Postlethwait J."/>
            <person name="Bobe J."/>
            <person name="Verreycken H."/>
            <person name="Guiguen Y."/>
        </authorList>
    </citation>
    <scope>NUCLEOTIDE SEQUENCE [LARGE SCALE GENOMIC DNA]</scope>
    <source>
        <strain evidence="2">Up_M1</strain>
        <tissue evidence="2">Testis</tissue>
    </source>
</reference>
<comment type="caution">
    <text evidence="2">The sequence shown here is derived from an EMBL/GenBank/DDBJ whole genome shotgun (WGS) entry which is preliminary data.</text>
</comment>
<feature type="compositionally biased region" description="Polar residues" evidence="1">
    <location>
        <begin position="283"/>
        <end position="295"/>
    </location>
</feature>
<feature type="region of interest" description="Disordered" evidence="1">
    <location>
        <begin position="251"/>
        <end position="301"/>
    </location>
</feature>
<dbReference type="Proteomes" id="UP001557470">
    <property type="component" value="Unassembled WGS sequence"/>
</dbReference>